<name>A0AAE0X0V2_9PEZI</name>
<keyword evidence="1" id="KW-0812">Transmembrane</keyword>
<gene>
    <name evidence="2" type="ORF">B0T22DRAFT_284895</name>
</gene>
<dbReference type="Proteomes" id="UP001270362">
    <property type="component" value="Unassembled WGS sequence"/>
</dbReference>
<accession>A0AAE0X0V2</accession>
<sequence>MEVQNRRRPAPRQMSTLWLGRQCMRLQRAHQAGKQEGIRGTTMFVPFRMHACVASLATAVVGGILSRLHGAFFYLFSSVLGVGKYALFYSLLGSVSSGA</sequence>
<feature type="transmembrane region" description="Helical" evidence="1">
    <location>
        <begin position="47"/>
        <end position="65"/>
    </location>
</feature>
<protein>
    <submittedName>
        <fullName evidence="2">Uncharacterized protein</fullName>
    </submittedName>
</protein>
<evidence type="ECO:0000313" key="2">
    <source>
        <dbReference type="EMBL" id="KAK3682465.1"/>
    </source>
</evidence>
<feature type="transmembrane region" description="Helical" evidence="1">
    <location>
        <begin position="71"/>
        <end position="92"/>
    </location>
</feature>
<organism evidence="2 3">
    <name type="scientific">Podospora appendiculata</name>
    <dbReference type="NCBI Taxonomy" id="314037"/>
    <lineage>
        <taxon>Eukaryota</taxon>
        <taxon>Fungi</taxon>
        <taxon>Dikarya</taxon>
        <taxon>Ascomycota</taxon>
        <taxon>Pezizomycotina</taxon>
        <taxon>Sordariomycetes</taxon>
        <taxon>Sordariomycetidae</taxon>
        <taxon>Sordariales</taxon>
        <taxon>Podosporaceae</taxon>
        <taxon>Podospora</taxon>
    </lineage>
</organism>
<keyword evidence="3" id="KW-1185">Reference proteome</keyword>
<evidence type="ECO:0000256" key="1">
    <source>
        <dbReference type="SAM" id="Phobius"/>
    </source>
</evidence>
<dbReference type="AlphaFoldDB" id="A0AAE0X0V2"/>
<proteinExistence type="predicted"/>
<evidence type="ECO:0000313" key="3">
    <source>
        <dbReference type="Proteomes" id="UP001270362"/>
    </source>
</evidence>
<keyword evidence="1" id="KW-1133">Transmembrane helix</keyword>
<reference evidence="2" key="2">
    <citation type="submission" date="2023-06" db="EMBL/GenBank/DDBJ databases">
        <authorList>
            <consortium name="Lawrence Berkeley National Laboratory"/>
            <person name="Haridas S."/>
            <person name="Hensen N."/>
            <person name="Bonometti L."/>
            <person name="Westerberg I."/>
            <person name="Brannstrom I.O."/>
            <person name="Guillou S."/>
            <person name="Cros-Aarteil S."/>
            <person name="Calhoun S."/>
            <person name="Kuo A."/>
            <person name="Mondo S."/>
            <person name="Pangilinan J."/>
            <person name="Riley R."/>
            <person name="Labutti K."/>
            <person name="Andreopoulos B."/>
            <person name="Lipzen A."/>
            <person name="Chen C."/>
            <person name="Yanf M."/>
            <person name="Daum C."/>
            <person name="Ng V."/>
            <person name="Clum A."/>
            <person name="Steindorff A."/>
            <person name="Ohm R."/>
            <person name="Martin F."/>
            <person name="Silar P."/>
            <person name="Natvig D."/>
            <person name="Lalanne C."/>
            <person name="Gautier V."/>
            <person name="Ament-Velasquez S.L."/>
            <person name="Kruys A."/>
            <person name="Hutchinson M.I."/>
            <person name="Powell A.J."/>
            <person name="Barry K."/>
            <person name="Miller A.N."/>
            <person name="Grigoriev I.V."/>
            <person name="Debuchy R."/>
            <person name="Gladieux P."/>
            <person name="Thoren M.H."/>
            <person name="Johannesson H."/>
        </authorList>
    </citation>
    <scope>NUCLEOTIDE SEQUENCE</scope>
    <source>
        <strain evidence="2">CBS 314.62</strain>
    </source>
</reference>
<keyword evidence="1" id="KW-0472">Membrane</keyword>
<comment type="caution">
    <text evidence="2">The sequence shown here is derived from an EMBL/GenBank/DDBJ whole genome shotgun (WGS) entry which is preliminary data.</text>
</comment>
<dbReference type="EMBL" id="JAULSO010000005">
    <property type="protein sequence ID" value="KAK3682465.1"/>
    <property type="molecule type" value="Genomic_DNA"/>
</dbReference>
<reference evidence="2" key="1">
    <citation type="journal article" date="2023" name="Mol. Phylogenet. Evol.">
        <title>Genome-scale phylogeny and comparative genomics of the fungal order Sordariales.</title>
        <authorList>
            <person name="Hensen N."/>
            <person name="Bonometti L."/>
            <person name="Westerberg I."/>
            <person name="Brannstrom I.O."/>
            <person name="Guillou S."/>
            <person name="Cros-Aarteil S."/>
            <person name="Calhoun S."/>
            <person name="Haridas S."/>
            <person name="Kuo A."/>
            <person name="Mondo S."/>
            <person name="Pangilinan J."/>
            <person name="Riley R."/>
            <person name="LaButti K."/>
            <person name="Andreopoulos B."/>
            <person name="Lipzen A."/>
            <person name="Chen C."/>
            <person name="Yan M."/>
            <person name="Daum C."/>
            <person name="Ng V."/>
            <person name="Clum A."/>
            <person name="Steindorff A."/>
            <person name="Ohm R.A."/>
            <person name="Martin F."/>
            <person name="Silar P."/>
            <person name="Natvig D.O."/>
            <person name="Lalanne C."/>
            <person name="Gautier V."/>
            <person name="Ament-Velasquez S.L."/>
            <person name="Kruys A."/>
            <person name="Hutchinson M.I."/>
            <person name="Powell A.J."/>
            <person name="Barry K."/>
            <person name="Miller A.N."/>
            <person name="Grigoriev I.V."/>
            <person name="Debuchy R."/>
            <person name="Gladieux P."/>
            <person name="Hiltunen Thoren M."/>
            <person name="Johannesson H."/>
        </authorList>
    </citation>
    <scope>NUCLEOTIDE SEQUENCE</scope>
    <source>
        <strain evidence="2">CBS 314.62</strain>
    </source>
</reference>